<keyword evidence="3" id="KW-1185">Reference proteome</keyword>
<evidence type="ECO:0000256" key="1">
    <source>
        <dbReference type="SAM" id="MobiDB-lite"/>
    </source>
</evidence>
<protein>
    <submittedName>
        <fullName evidence="2">Uncharacterized protein</fullName>
    </submittedName>
</protein>
<gene>
    <name evidence="2" type="ORF">CEXT_478181</name>
</gene>
<feature type="region of interest" description="Disordered" evidence="1">
    <location>
        <begin position="81"/>
        <end position="124"/>
    </location>
</feature>
<organism evidence="2 3">
    <name type="scientific">Caerostris extrusa</name>
    <name type="common">Bark spider</name>
    <name type="synonym">Caerostris bankana</name>
    <dbReference type="NCBI Taxonomy" id="172846"/>
    <lineage>
        <taxon>Eukaryota</taxon>
        <taxon>Metazoa</taxon>
        <taxon>Ecdysozoa</taxon>
        <taxon>Arthropoda</taxon>
        <taxon>Chelicerata</taxon>
        <taxon>Arachnida</taxon>
        <taxon>Araneae</taxon>
        <taxon>Araneomorphae</taxon>
        <taxon>Entelegynae</taxon>
        <taxon>Araneoidea</taxon>
        <taxon>Araneidae</taxon>
        <taxon>Caerostris</taxon>
    </lineage>
</organism>
<evidence type="ECO:0000313" key="3">
    <source>
        <dbReference type="Proteomes" id="UP001054945"/>
    </source>
</evidence>
<accession>A0AAV4XSN5</accession>
<name>A0AAV4XSN5_CAEEX</name>
<dbReference type="EMBL" id="BPLR01000727">
    <property type="protein sequence ID" value="GIY97006.1"/>
    <property type="molecule type" value="Genomic_DNA"/>
</dbReference>
<feature type="compositionally biased region" description="Basic residues" evidence="1">
    <location>
        <begin position="92"/>
        <end position="102"/>
    </location>
</feature>
<proteinExistence type="predicted"/>
<dbReference type="AlphaFoldDB" id="A0AAV4XSN5"/>
<evidence type="ECO:0000313" key="2">
    <source>
        <dbReference type="EMBL" id="GIY97006.1"/>
    </source>
</evidence>
<sequence>MLSNGNHCKRPKTRIPRTPHDWKPFWCVNTHWATLKLDGPSDHHCLSTVSPAKWLLTLPRVVPPLPLQMRTWLISSEGVVRTVQGQRERERKRISRSSPPKKRNYDGRQNLAGCGTPDATELRE</sequence>
<reference evidence="2 3" key="1">
    <citation type="submission" date="2021-06" db="EMBL/GenBank/DDBJ databases">
        <title>Caerostris extrusa draft genome.</title>
        <authorList>
            <person name="Kono N."/>
            <person name="Arakawa K."/>
        </authorList>
    </citation>
    <scope>NUCLEOTIDE SEQUENCE [LARGE SCALE GENOMIC DNA]</scope>
</reference>
<dbReference type="Proteomes" id="UP001054945">
    <property type="component" value="Unassembled WGS sequence"/>
</dbReference>
<comment type="caution">
    <text evidence="2">The sequence shown here is derived from an EMBL/GenBank/DDBJ whole genome shotgun (WGS) entry which is preliminary data.</text>
</comment>